<accession>A0A4Z0GN74</accession>
<dbReference type="GO" id="GO:0043565">
    <property type="term" value="F:sequence-specific DNA binding"/>
    <property type="evidence" value="ECO:0007669"/>
    <property type="project" value="InterPro"/>
</dbReference>
<proteinExistence type="predicted"/>
<evidence type="ECO:0000259" key="4">
    <source>
        <dbReference type="PROSITE" id="PS01124"/>
    </source>
</evidence>
<dbReference type="SUPFAM" id="SSF46689">
    <property type="entry name" value="Homeodomain-like"/>
    <property type="match status" value="2"/>
</dbReference>
<comment type="caution">
    <text evidence="5">The sequence shown here is derived from an EMBL/GenBank/DDBJ whole genome shotgun (WGS) entry which is preliminary data.</text>
</comment>
<dbReference type="Pfam" id="PF02311">
    <property type="entry name" value="AraC_binding"/>
    <property type="match status" value="1"/>
</dbReference>
<dbReference type="PRINTS" id="PR00032">
    <property type="entry name" value="HTHARAC"/>
</dbReference>
<dbReference type="InterPro" id="IPR009057">
    <property type="entry name" value="Homeodomain-like_sf"/>
</dbReference>
<organism evidence="5 6">
    <name type="scientific">Sporolactobacillus shoreae</name>
    <dbReference type="NCBI Taxonomy" id="1465501"/>
    <lineage>
        <taxon>Bacteria</taxon>
        <taxon>Bacillati</taxon>
        <taxon>Bacillota</taxon>
        <taxon>Bacilli</taxon>
        <taxon>Bacillales</taxon>
        <taxon>Sporolactobacillaceae</taxon>
        <taxon>Sporolactobacillus</taxon>
    </lineage>
</organism>
<keyword evidence="6" id="KW-1185">Reference proteome</keyword>
<dbReference type="SUPFAM" id="SSF51215">
    <property type="entry name" value="Regulatory protein AraC"/>
    <property type="match status" value="1"/>
</dbReference>
<evidence type="ECO:0000256" key="3">
    <source>
        <dbReference type="ARBA" id="ARBA00023163"/>
    </source>
</evidence>
<protein>
    <submittedName>
        <fullName evidence="5">AraC family transcriptional regulator</fullName>
    </submittedName>
</protein>
<feature type="domain" description="HTH araC/xylS-type" evidence="4">
    <location>
        <begin position="194"/>
        <end position="292"/>
    </location>
</feature>
<evidence type="ECO:0000256" key="1">
    <source>
        <dbReference type="ARBA" id="ARBA00023015"/>
    </source>
</evidence>
<keyword evidence="2" id="KW-0238">DNA-binding</keyword>
<name>A0A4Z0GN74_9BACL</name>
<dbReference type="Gene3D" id="1.10.10.60">
    <property type="entry name" value="Homeodomain-like"/>
    <property type="match status" value="2"/>
</dbReference>
<dbReference type="Proteomes" id="UP000298347">
    <property type="component" value="Unassembled WGS sequence"/>
</dbReference>
<dbReference type="PROSITE" id="PS00041">
    <property type="entry name" value="HTH_ARAC_FAMILY_1"/>
    <property type="match status" value="1"/>
</dbReference>
<dbReference type="Gene3D" id="2.60.120.10">
    <property type="entry name" value="Jelly Rolls"/>
    <property type="match status" value="1"/>
</dbReference>
<keyword evidence="3" id="KW-0804">Transcription</keyword>
<dbReference type="InterPro" id="IPR014710">
    <property type="entry name" value="RmlC-like_jellyroll"/>
</dbReference>
<dbReference type="InterPro" id="IPR018062">
    <property type="entry name" value="HTH_AraC-typ_CS"/>
</dbReference>
<dbReference type="SMART" id="SM00342">
    <property type="entry name" value="HTH_ARAC"/>
    <property type="match status" value="1"/>
</dbReference>
<gene>
    <name evidence="5" type="ORF">E4665_12105</name>
</gene>
<dbReference type="InterPro" id="IPR003313">
    <property type="entry name" value="AraC-bd"/>
</dbReference>
<reference evidence="5 6" key="1">
    <citation type="journal article" date="2015" name="Int. J. Syst. Evol. Microbiol.">
        <title>Sporolactobacillus shoreae sp. nov. and Sporolactobacillus spathodeae sp. nov., two spore-forming lactic acid bacteria isolated from tree barks in Thailand.</title>
        <authorList>
            <person name="Thamacharoensuk T."/>
            <person name="Kitahara M."/>
            <person name="Ohkuma M."/>
            <person name="Thongchul N."/>
            <person name="Tanasupawat S."/>
        </authorList>
    </citation>
    <scope>NUCLEOTIDE SEQUENCE [LARGE SCALE GENOMIC DNA]</scope>
    <source>
        <strain evidence="5 6">BK92</strain>
    </source>
</reference>
<dbReference type="InterPro" id="IPR018060">
    <property type="entry name" value="HTH_AraC"/>
</dbReference>
<dbReference type="InterPro" id="IPR020449">
    <property type="entry name" value="Tscrpt_reg_AraC-type_HTH"/>
</dbReference>
<dbReference type="AlphaFoldDB" id="A0A4Z0GN74"/>
<dbReference type="PANTHER" id="PTHR43280:SF28">
    <property type="entry name" value="HTH-TYPE TRANSCRIPTIONAL ACTIVATOR RHAS"/>
    <property type="match status" value="1"/>
</dbReference>
<dbReference type="EMBL" id="SRJD01000014">
    <property type="protein sequence ID" value="TGA97364.1"/>
    <property type="molecule type" value="Genomic_DNA"/>
</dbReference>
<dbReference type="PANTHER" id="PTHR43280">
    <property type="entry name" value="ARAC-FAMILY TRANSCRIPTIONAL REGULATOR"/>
    <property type="match status" value="1"/>
</dbReference>
<evidence type="ECO:0000313" key="6">
    <source>
        <dbReference type="Proteomes" id="UP000298347"/>
    </source>
</evidence>
<dbReference type="OrthoDB" id="9791615at2"/>
<dbReference type="PROSITE" id="PS01124">
    <property type="entry name" value="HTH_ARAC_FAMILY_2"/>
    <property type="match status" value="1"/>
</dbReference>
<evidence type="ECO:0000313" key="5">
    <source>
        <dbReference type="EMBL" id="TGA97364.1"/>
    </source>
</evidence>
<dbReference type="InterPro" id="IPR037923">
    <property type="entry name" value="HTH-like"/>
</dbReference>
<evidence type="ECO:0000256" key="2">
    <source>
        <dbReference type="ARBA" id="ARBA00023125"/>
    </source>
</evidence>
<dbReference type="Pfam" id="PF12833">
    <property type="entry name" value="HTH_18"/>
    <property type="match status" value="1"/>
</dbReference>
<keyword evidence="1" id="KW-0805">Transcription regulation</keyword>
<dbReference type="GO" id="GO:0003700">
    <property type="term" value="F:DNA-binding transcription factor activity"/>
    <property type="evidence" value="ECO:0007669"/>
    <property type="project" value="InterPro"/>
</dbReference>
<sequence>MVHYSVENFMTNQQFPFYISIDEYRNGEISGEHDHDFSEIIYVGGGKGTHQYDKTTRKIRKGDLFIIQPGMVHGYSADRGSCLRLYRIMFDQHLLSGEWSTLNHASSYIDPIFIDPAYSGNKQFSSHISLTNKEQIELTLLLDRMNGEFQQKPWGYHCMIRMQLMEIFLYLGRWSMETREETVNPATAKIEMLNNVCSFIKQHYMEPITLEQVCGMSGMSQSAFTMNFKKVTGTSFIDYRNKVRIQAAKELLESTAYTIIIVAQRVGFEDLSNFDRTFKRIEGVSPLSYRKTISDK</sequence>